<dbReference type="Proteomes" id="UP000315389">
    <property type="component" value="Unassembled WGS sequence"/>
</dbReference>
<feature type="compositionally biased region" description="Low complexity" evidence="1">
    <location>
        <begin position="544"/>
        <end position="604"/>
    </location>
</feature>
<dbReference type="AlphaFoldDB" id="A0A542ZUV0"/>
<organism evidence="2 3">
    <name type="scientific">Rarobacter faecitabidus</name>
    <dbReference type="NCBI Taxonomy" id="13243"/>
    <lineage>
        <taxon>Bacteria</taxon>
        <taxon>Bacillati</taxon>
        <taxon>Actinomycetota</taxon>
        <taxon>Actinomycetes</taxon>
        <taxon>Micrococcales</taxon>
        <taxon>Rarobacteraceae</taxon>
        <taxon>Rarobacter</taxon>
    </lineage>
</organism>
<feature type="compositionally biased region" description="Low complexity" evidence="1">
    <location>
        <begin position="324"/>
        <end position="338"/>
    </location>
</feature>
<dbReference type="EMBL" id="VFOS01000001">
    <property type="protein sequence ID" value="TQL64112.1"/>
    <property type="molecule type" value="Genomic_DNA"/>
</dbReference>
<comment type="caution">
    <text evidence="2">The sequence shown here is derived from an EMBL/GenBank/DDBJ whole genome shotgun (WGS) entry which is preliminary data.</text>
</comment>
<dbReference type="OrthoDB" id="10020878at2"/>
<reference evidence="2 3" key="1">
    <citation type="submission" date="2019-06" db="EMBL/GenBank/DDBJ databases">
        <title>Sequencing the genomes of 1000 actinobacteria strains.</title>
        <authorList>
            <person name="Klenk H.-P."/>
        </authorList>
    </citation>
    <scope>NUCLEOTIDE SEQUENCE [LARGE SCALE GENOMIC DNA]</scope>
    <source>
        <strain evidence="2 3">DSM 4813</strain>
    </source>
</reference>
<name>A0A542ZUV0_RARFA</name>
<accession>A0A542ZUV0</accession>
<feature type="compositionally biased region" description="Low complexity" evidence="1">
    <location>
        <begin position="136"/>
        <end position="151"/>
    </location>
</feature>
<evidence type="ECO:0000313" key="2">
    <source>
        <dbReference type="EMBL" id="TQL64112.1"/>
    </source>
</evidence>
<gene>
    <name evidence="2" type="ORF">FB461_0597</name>
</gene>
<feature type="compositionally biased region" description="Basic and acidic residues" evidence="1">
    <location>
        <begin position="343"/>
        <end position="355"/>
    </location>
</feature>
<feature type="region of interest" description="Disordered" evidence="1">
    <location>
        <begin position="1"/>
        <end position="378"/>
    </location>
</feature>
<dbReference type="RefSeq" id="WP_142118814.1">
    <property type="nucleotide sequence ID" value="NZ_BAAASV010000003.1"/>
</dbReference>
<feature type="compositionally biased region" description="Basic and acidic residues" evidence="1">
    <location>
        <begin position="246"/>
        <end position="261"/>
    </location>
</feature>
<evidence type="ECO:0000256" key="1">
    <source>
        <dbReference type="SAM" id="MobiDB-lite"/>
    </source>
</evidence>
<feature type="compositionally biased region" description="Low complexity" evidence="1">
    <location>
        <begin position="179"/>
        <end position="188"/>
    </location>
</feature>
<feature type="region of interest" description="Disordered" evidence="1">
    <location>
        <begin position="403"/>
        <end position="634"/>
    </location>
</feature>
<feature type="compositionally biased region" description="Low complexity" evidence="1">
    <location>
        <begin position="468"/>
        <end position="483"/>
    </location>
</feature>
<proteinExistence type="predicted"/>
<protein>
    <submittedName>
        <fullName evidence="2">Uncharacterized protein</fullName>
    </submittedName>
</protein>
<evidence type="ECO:0000313" key="3">
    <source>
        <dbReference type="Proteomes" id="UP000315389"/>
    </source>
</evidence>
<sequence length="764" mass="78114">MVTDDNAKSTPGSLPEVIEAPTRRARRAAQAPAEQAVPFTRRQMRERAAQLAAEGQGAPSAEPTPPSAQHRQRHGTPTVAQPASIPTPAGPTRRQRRAVEHSATPASGIASASSTPVAGGSPIGLDATAPVPPAASNPAPSLAAAGGPLTRAEARVRARAMAAAAAAIERDTPQPGPAPAQQQRLAAPSPEPLQDEGAGGHTAPQEPATRSASDEDVMPGRTSGVVGAGARTAVSASNAGATVEVESDRPLTRRELRERARALGVETSAIQVVPEASGSSGPGAPNDAGAPSGQSVRSGRRIQAGQGSSPDDATGEGRTVDGIAAPSSAAQSVSAEPSIPEHPLTRRELRARKLAETGAIPRVKEPIVEPPPGTGAIRAVDETGQLQPIRPLEQTGPLTELPVAGHLQRPDNANITTGRLPRQPDLSESPAKPARPVSPPRSTEDLAAQWAMLAADSGLTEIVRPGDTASTPQPRATARPATAGSHSPDEASRAAWPQQSTAAADVPAPIWSPSLDSETDAEPIALDEPAPSTPSAHEPRDGGAEPAEFPGAPRFPAAPPQTVAAAPPQTAAAAPPRAATIETPPAATAEPPSSQARPQSQQLPVAEPRPASQPVRIVAPESRPTPIADETHAFDAKMPDELATRFAAPATGQTPVASPLFAEEDSSAPNTLATGSIPVVRAPIVSQPTPVLDRFLQGEDQETDDDDDADEHKGLNLLHWAIVVACALILGLVLWKGDFDSNGAPALEAPATSVTALQNPPPAE</sequence>
<keyword evidence="3" id="KW-1185">Reference proteome</keyword>